<gene>
    <name evidence="1" type="ORF">UE95_018385</name>
</gene>
<dbReference type="RefSeq" id="WP_080324096.1">
    <property type="nucleotide sequence ID" value="NZ_JYMX02000013.1"/>
</dbReference>
<proteinExistence type="predicted"/>
<evidence type="ECO:0000313" key="2">
    <source>
        <dbReference type="Proteomes" id="UP000191686"/>
    </source>
</evidence>
<dbReference type="EMBL" id="JYMX02000013">
    <property type="protein sequence ID" value="MCW3713255.1"/>
    <property type="molecule type" value="Genomic_DNA"/>
</dbReference>
<reference evidence="1 2" key="2">
    <citation type="journal article" date="2017" name="Front. Microbiol.">
        <title>Genomics Reveals a Unique Clone of Burkholderia cenocepacia Harboring an Actively Excising Novel Genomic Island.</title>
        <authorList>
            <person name="Patil P.P."/>
            <person name="Mali S."/>
            <person name="Midha S."/>
            <person name="Gautam V."/>
            <person name="Dash L."/>
            <person name="Kumar S."/>
            <person name="Shastri J."/>
            <person name="Singhal L."/>
            <person name="Patil P.B."/>
        </authorList>
    </citation>
    <scope>NUCLEOTIDE SEQUENCE [LARGE SCALE GENOMIC DNA]</scope>
    <source>
        <strain evidence="1 2">BC-19</strain>
    </source>
</reference>
<dbReference type="Proteomes" id="UP000191686">
    <property type="component" value="Unassembled WGS sequence"/>
</dbReference>
<organism evidence="1 2">
    <name type="scientific">Burkholderia cenocepacia</name>
    <dbReference type="NCBI Taxonomy" id="95486"/>
    <lineage>
        <taxon>Bacteria</taxon>
        <taxon>Pseudomonadati</taxon>
        <taxon>Pseudomonadota</taxon>
        <taxon>Betaproteobacteria</taxon>
        <taxon>Burkholderiales</taxon>
        <taxon>Burkholderiaceae</taxon>
        <taxon>Burkholderia</taxon>
        <taxon>Burkholderia cepacia complex</taxon>
    </lineage>
</organism>
<name>A0ABD4UFZ3_9BURK</name>
<comment type="caution">
    <text evidence="1">The sequence shown here is derived from an EMBL/GenBank/DDBJ whole genome shotgun (WGS) entry which is preliminary data.</text>
</comment>
<sequence length="134" mass="14505">MDFERLVWTQRAVGAGWDEAPDPVVWVAVDRLDAAWRGSVDYVGVGGRGSNQPGKYEAVGNFLRSAIGTCPICIPTISLADGKVVFTDGRHRFAWLRDHGLRALSVEVGKASVDACLACFGTAERIGRFDPVAR</sequence>
<protein>
    <recommendedName>
        <fullName evidence="3">ParB/Sulfiredoxin domain-containing protein</fullName>
    </recommendedName>
</protein>
<evidence type="ECO:0000313" key="1">
    <source>
        <dbReference type="EMBL" id="MCW3713255.1"/>
    </source>
</evidence>
<evidence type="ECO:0008006" key="3">
    <source>
        <dbReference type="Google" id="ProtNLM"/>
    </source>
</evidence>
<dbReference type="AlphaFoldDB" id="A0ABD4UFZ3"/>
<reference evidence="1 2" key="1">
    <citation type="journal article" date="2017" name="Front. Microbiol.">
        <title>Genomics reveals a unique clone of Burkholderia cenocepacia harbouring an actively excising novel genomic island.</title>
        <authorList>
            <person name="Patil P."/>
            <person name="Mali S."/>
            <person name="Midha S."/>
            <person name="Gautam V."/>
            <person name="Dash L."/>
            <person name="Kumar S."/>
            <person name="Shastri J."/>
            <person name="Singhal L."/>
            <person name="Patil P.B."/>
        </authorList>
    </citation>
    <scope>NUCLEOTIDE SEQUENCE [LARGE SCALE GENOMIC DNA]</scope>
    <source>
        <strain evidence="1 2">BC-19</strain>
    </source>
</reference>
<accession>A0ABD4UFZ3</accession>